<protein>
    <submittedName>
        <fullName evidence="1">Uncharacterized protein</fullName>
    </submittedName>
</protein>
<proteinExistence type="predicted"/>
<reference evidence="2" key="1">
    <citation type="journal article" date="2022" name="Mol. Ecol. Resour.">
        <title>The genomes of chicory, endive, great burdock and yacon provide insights into Asteraceae palaeo-polyploidization history and plant inulin production.</title>
        <authorList>
            <person name="Fan W."/>
            <person name="Wang S."/>
            <person name="Wang H."/>
            <person name="Wang A."/>
            <person name="Jiang F."/>
            <person name="Liu H."/>
            <person name="Zhao H."/>
            <person name="Xu D."/>
            <person name="Zhang Y."/>
        </authorList>
    </citation>
    <scope>NUCLEOTIDE SEQUENCE [LARGE SCALE GENOMIC DNA]</scope>
    <source>
        <strain evidence="2">cv. Punajuju</strain>
    </source>
</reference>
<reference evidence="1 2" key="2">
    <citation type="journal article" date="2022" name="Mol. Ecol. Resour.">
        <title>The genomes of chicory, endive, great burdock and yacon provide insights into Asteraceae paleo-polyploidization history and plant inulin production.</title>
        <authorList>
            <person name="Fan W."/>
            <person name="Wang S."/>
            <person name="Wang H."/>
            <person name="Wang A."/>
            <person name="Jiang F."/>
            <person name="Liu H."/>
            <person name="Zhao H."/>
            <person name="Xu D."/>
            <person name="Zhang Y."/>
        </authorList>
    </citation>
    <scope>NUCLEOTIDE SEQUENCE [LARGE SCALE GENOMIC DNA]</scope>
    <source>
        <strain evidence="2">cv. Punajuju</strain>
        <tissue evidence="1">Leaves</tissue>
    </source>
</reference>
<dbReference type="EMBL" id="CM042010">
    <property type="protein sequence ID" value="KAI3779161.1"/>
    <property type="molecule type" value="Genomic_DNA"/>
</dbReference>
<keyword evidence="2" id="KW-1185">Reference proteome</keyword>
<evidence type="ECO:0000313" key="2">
    <source>
        <dbReference type="Proteomes" id="UP001055811"/>
    </source>
</evidence>
<dbReference type="Proteomes" id="UP001055811">
    <property type="component" value="Linkage Group LG02"/>
</dbReference>
<gene>
    <name evidence="1" type="ORF">L2E82_08722</name>
</gene>
<name>A0ACB9G7V1_CICIN</name>
<organism evidence="1 2">
    <name type="scientific">Cichorium intybus</name>
    <name type="common">Chicory</name>
    <dbReference type="NCBI Taxonomy" id="13427"/>
    <lineage>
        <taxon>Eukaryota</taxon>
        <taxon>Viridiplantae</taxon>
        <taxon>Streptophyta</taxon>
        <taxon>Embryophyta</taxon>
        <taxon>Tracheophyta</taxon>
        <taxon>Spermatophyta</taxon>
        <taxon>Magnoliopsida</taxon>
        <taxon>eudicotyledons</taxon>
        <taxon>Gunneridae</taxon>
        <taxon>Pentapetalae</taxon>
        <taxon>asterids</taxon>
        <taxon>campanulids</taxon>
        <taxon>Asterales</taxon>
        <taxon>Asteraceae</taxon>
        <taxon>Cichorioideae</taxon>
        <taxon>Cichorieae</taxon>
        <taxon>Cichoriinae</taxon>
        <taxon>Cichorium</taxon>
    </lineage>
</organism>
<evidence type="ECO:0000313" key="1">
    <source>
        <dbReference type="EMBL" id="KAI3779161.1"/>
    </source>
</evidence>
<comment type="caution">
    <text evidence="1">The sequence shown here is derived from an EMBL/GenBank/DDBJ whole genome shotgun (WGS) entry which is preliminary data.</text>
</comment>
<sequence length="110" mass="12884">MRRLGIQPNEYTFVAVLTACARVLDLELGSQAHCLAIKLGFLEDIYILNALMGFYSKCGYLDFVLQVFDEMLQRDISSWGLDEFFLQICNKFPYSWNPVYKFHKFSEQSY</sequence>
<accession>A0ACB9G7V1</accession>